<dbReference type="Gene3D" id="3.40.109.10">
    <property type="entry name" value="NADH Oxidase"/>
    <property type="match status" value="1"/>
</dbReference>
<evidence type="ECO:0000313" key="2">
    <source>
        <dbReference type="EMBL" id="KAK8860412.1"/>
    </source>
</evidence>
<dbReference type="InterPro" id="IPR029478">
    <property type="entry name" value="TM1586_NiRdase"/>
</dbReference>
<name>A0ABR2ID92_9EUKA</name>
<dbReference type="EMBL" id="JAPFFF010000018">
    <property type="protein sequence ID" value="KAK8860412.1"/>
    <property type="molecule type" value="Genomic_DNA"/>
</dbReference>
<proteinExistence type="predicted"/>
<evidence type="ECO:0000313" key="3">
    <source>
        <dbReference type="Proteomes" id="UP001470230"/>
    </source>
</evidence>
<comment type="caution">
    <text evidence="2">The sequence shown here is derived from an EMBL/GenBank/DDBJ whole genome shotgun (WGS) entry which is preliminary data.</text>
</comment>
<dbReference type="Proteomes" id="UP001470230">
    <property type="component" value="Unassembled WGS sequence"/>
</dbReference>
<keyword evidence="3" id="KW-1185">Reference proteome</keyword>
<sequence>MTTNQSGKSVHCFKKNAEITDEIKEKVEKIVAFWDGQVGPFGSSSRLSLNWEKDINDWTIFNESGCIIFSYFPNQSLNTSGQSQNLVDLGFKLYNIELELEEIGISTCISTSFNDEKATSYIKKLKIHLMEFEVPVVLYFGFEDKNANIFKKFISWFYSDSYRLPLSSIVIEKTDLNKYIDLFEAFRHSPSSGNSQTWRVIQNQSIVHFYTTSELGERYINIGCAVAAFCNAAKQKSIKGHLFVSASYPKNCYEYIISWEFQ</sequence>
<gene>
    <name evidence="2" type="ORF">M9Y10_012077</name>
</gene>
<accession>A0ABR2ID92</accession>
<dbReference type="Pfam" id="PF14512">
    <property type="entry name" value="TM1586_NiRdase"/>
    <property type="match status" value="1"/>
</dbReference>
<feature type="domain" description="Putative nitroreductase TM1586" evidence="1">
    <location>
        <begin position="82"/>
        <end position="225"/>
    </location>
</feature>
<dbReference type="SUPFAM" id="SSF55469">
    <property type="entry name" value="FMN-dependent nitroreductase-like"/>
    <property type="match status" value="2"/>
</dbReference>
<reference evidence="2 3" key="1">
    <citation type="submission" date="2024-04" db="EMBL/GenBank/DDBJ databases">
        <title>Tritrichomonas musculus Genome.</title>
        <authorList>
            <person name="Alves-Ferreira E."/>
            <person name="Grigg M."/>
            <person name="Lorenzi H."/>
            <person name="Galac M."/>
        </authorList>
    </citation>
    <scope>NUCLEOTIDE SEQUENCE [LARGE SCALE GENOMIC DNA]</scope>
    <source>
        <strain evidence="2 3">EAF2021</strain>
    </source>
</reference>
<protein>
    <recommendedName>
        <fullName evidence="1">Putative nitroreductase TM1586 domain-containing protein</fullName>
    </recommendedName>
</protein>
<evidence type="ECO:0000259" key="1">
    <source>
        <dbReference type="Pfam" id="PF14512"/>
    </source>
</evidence>
<organism evidence="2 3">
    <name type="scientific">Tritrichomonas musculus</name>
    <dbReference type="NCBI Taxonomy" id="1915356"/>
    <lineage>
        <taxon>Eukaryota</taxon>
        <taxon>Metamonada</taxon>
        <taxon>Parabasalia</taxon>
        <taxon>Tritrichomonadida</taxon>
        <taxon>Tritrichomonadidae</taxon>
        <taxon>Tritrichomonas</taxon>
    </lineage>
</organism>
<dbReference type="InterPro" id="IPR000415">
    <property type="entry name" value="Nitroreductase-like"/>
</dbReference>